<reference evidence="1" key="1">
    <citation type="submission" date="2024-12" db="EMBL/GenBank/DDBJ databases">
        <title>Comparative genomics and development of molecular markers within Purpureocillium lilacinum and among Purpureocillium species.</title>
        <authorList>
            <person name="Yeh Z.-Y."/>
            <person name="Ni N.-T."/>
            <person name="Lo P.-H."/>
            <person name="Mushyakhwo K."/>
            <person name="Lin C.-F."/>
            <person name="Nai Y.-S."/>
        </authorList>
    </citation>
    <scope>NUCLEOTIDE SEQUENCE</scope>
    <source>
        <strain evidence="1">NCHU-NPUST-175</strain>
    </source>
</reference>
<proteinExistence type="predicted"/>
<evidence type="ECO:0000313" key="2">
    <source>
        <dbReference type="Proteomes" id="UP001638806"/>
    </source>
</evidence>
<evidence type="ECO:0000313" key="1">
    <source>
        <dbReference type="EMBL" id="KAL3952531.1"/>
    </source>
</evidence>
<name>A0ACC4D832_PURLI</name>
<organism evidence="1 2">
    <name type="scientific">Purpureocillium lilacinum</name>
    <name type="common">Paecilomyces lilacinus</name>
    <dbReference type="NCBI Taxonomy" id="33203"/>
    <lineage>
        <taxon>Eukaryota</taxon>
        <taxon>Fungi</taxon>
        <taxon>Dikarya</taxon>
        <taxon>Ascomycota</taxon>
        <taxon>Pezizomycotina</taxon>
        <taxon>Sordariomycetes</taxon>
        <taxon>Hypocreomycetidae</taxon>
        <taxon>Hypocreales</taxon>
        <taxon>Ophiocordycipitaceae</taxon>
        <taxon>Purpureocillium</taxon>
    </lineage>
</organism>
<comment type="caution">
    <text evidence="1">The sequence shown here is derived from an EMBL/GenBank/DDBJ whole genome shotgun (WGS) entry which is preliminary data.</text>
</comment>
<accession>A0ACC4D832</accession>
<gene>
    <name evidence="1" type="ORF">ACCO45_012474</name>
</gene>
<keyword evidence="2" id="KW-1185">Reference proteome</keyword>
<sequence length="126" mass="14031">MAQMRPAQAQVSFTKQLVNFTNSVPALDLTLRLIQATTQVASELCIDSIVVKRCSVATLQLGLARRYLRFFSFIECLEQVAALLANDASERGSFSHTLKVVEASCLGMYFGLEDLTMVRSMYARDE</sequence>
<dbReference type="Proteomes" id="UP001638806">
    <property type="component" value="Unassembled WGS sequence"/>
</dbReference>
<dbReference type="EMBL" id="JBGNUJ010000012">
    <property type="protein sequence ID" value="KAL3952531.1"/>
    <property type="molecule type" value="Genomic_DNA"/>
</dbReference>
<protein>
    <submittedName>
        <fullName evidence="1">Uncharacterized protein</fullName>
    </submittedName>
</protein>